<evidence type="ECO:0000256" key="5">
    <source>
        <dbReference type="ARBA" id="ARBA00022619"/>
    </source>
</evidence>
<name>A0AA40V935_STUST</name>
<dbReference type="GO" id="GO:0009231">
    <property type="term" value="P:riboflavin biosynthetic process"/>
    <property type="evidence" value="ECO:0007669"/>
    <property type="project" value="UniProtKB-KW"/>
</dbReference>
<dbReference type="EC" id="4.1.99.12" evidence="3"/>
<organism evidence="7 8">
    <name type="scientific">Stutzerimonas stutzeri</name>
    <name type="common">Pseudomonas stutzeri</name>
    <dbReference type="NCBI Taxonomy" id="316"/>
    <lineage>
        <taxon>Bacteria</taxon>
        <taxon>Pseudomonadati</taxon>
        <taxon>Pseudomonadota</taxon>
        <taxon>Gammaproteobacteria</taxon>
        <taxon>Pseudomonadales</taxon>
        <taxon>Pseudomonadaceae</taxon>
        <taxon>Stutzerimonas</taxon>
    </lineage>
</organism>
<sequence length="78" mass="8520">MLDNVVEQSVRKAVTALKQGAFVILTDDQNREHEGDLVGLASFVTPERINSALTLARGVLAVPMSKQRADKLGLRQMT</sequence>
<dbReference type="SUPFAM" id="SSF55821">
    <property type="entry name" value="YrdC/RibB"/>
    <property type="match status" value="1"/>
</dbReference>
<dbReference type="Pfam" id="PF00926">
    <property type="entry name" value="DHBP_synthase"/>
    <property type="match status" value="1"/>
</dbReference>
<dbReference type="GO" id="GO:0005829">
    <property type="term" value="C:cytosol"/>
    <property type="evidence" value="ECO:0007669"/>
    <property type="project" value="TreeGrafter"/>
</dbReference>
<accession>A0AA40V935</accession>
<reference evidence="7" key="1">
    <citation type="submission" date="2020-02" db="EMBL/GenBank/DDBJ databases">
        <title>Synteny-based analysis reveals conserved mechanism for high triclosan tolerance in Pseudomonas, as well as instances of horizontal transfer.</title>
        <authorList>
            <person name="Mcfarland A.G."/>
            <person name="Bertucci H.K."/>
            <person name="Litmann E."/>
            <person name="Shen J."/>
            <person name="Huttenhower C."/>
            <person name="Hartmann E.M."/>
        </authorList>
    </citation>
    <scope>NUCLEOTIDE SEQUENCE</scope>
    <source>
        <strain evidence="7">109A1</strain>
    </source>
</reference>
<dbReference type="InterPro" id="IPR000422">
    <property type="entry name" value="DHBP_synthase_RibB"/>
</dbReference>
<dbReference type="GO" id="GO:0046872">
    <property type="term" value="F:metal ion binding"/>
    <property type="evidence" value="ECO:0007669"/>
    <property type="project" value="UniProtKB-KW"/>
</dbReference>
<proteinExistence type="predicted"/>
<evidence type="ECO:0000256" key="2">
    <source>
        <dbReference type="ARBA" id="ARBA00004904"/>
    </source>
</evidence>
<feature type="non-terminal residue" evidence="7">
    <location>
        <position position="78"/>
    </location>
</feature>
<dbReference type="InterPro" id="IPR017945">
    <property type="entry name" value="DHBP_synth_RibB-like_a/b_dom"/>
</dbReference>
<evidence type="ECO:0000256" key="4">
    <source>
        <dbReference type="ARBA" id="ARBA00018836"/>
    </source>
</evidence>
<keyword evidence="5" id="KW-0686">Riboflavin biosynthesis</keyword>
<comment type="function">
    <text evidence="1">Catalyzes the conversion of D-ribulose 5-phosphate to formate and 3,4-dihydroxy-2-butanone 4-phosphate.</text>
</comment>
<dbReference type="PANTHER" id="PTHR21327:SF18">
    <property type="entry name" value="3,4-DIHYDROXY-2-BUTANONE 4-PHOSPHATE SYNTHASE"/>
    <property type="match status" value="1"/>
</dbReference>
<evidence type="ECO:0000256" key="3">
    <source>
        <dbReference type="ARBA" id="ARBA00012153"/>
    </source>
</evidence>
<comment type="pathway">
    <text evidence="2">Cofactor biosynthesis; riboflavin biosynthesis; 2-hydroxy-3-oxobutyl phosphate from D-ribulose 5-phosphate: step 1/1.</text>
</comment>
<keyword evidence="6" id="KW-0479">Metal-binding</keyword>
<dbReference type="AlphaFoldDB" id="A0AA40V935"/>
<dbReference type="PANTHER" id="PTHR21327">
    <property type="entry name" value="GTP CYCLOHYDROLASE II-RELATED"/>
    <property type="match status" value="1"/>
</dbReference>
<evidence type="ECO:0000313" key="7">
    <source>
        <dbReference type="EMBL" id="MBA1307616.1"/>
    </source>
</evidence>
<dbReference type="Gene3D" id="3.90.870.10">
    <property type="entry name" value="DHBP synthase"/>
    <property type="match status" value="1"/>
</dbReference>
<dbReference type="EMBL" id="JAAMRD010000183">
    <property type="protein sequence ID" value="MBA1307616.1"/>
    <property type="molecule type" value="Genomic_DNA"/>
</dbReference>
<dbReference type="GO" id="GO:0008686">
    <property type="term" value="F:3,4-dihydroxy-2-butanone-4-phosphate synthase activity"/>
    <property type="evidence" value="ECO:0007669"/>
    <property type="project" value="UniProtKB-EC"/>
</dbReference>
<comment type="caution">
    <text evidence="7">The sequence shown here is derived from an EMBL/GenBank/DDBJ whole genome shotgun (WGS) entry which is preliminary data.</text>
</comment>
<protein>
    <recommendedName>
        <fullName evidence="4">3,4-dihydroxy-2-butanone 4-phosphate synthase</fullName>
        <ecNumber evidence="3">4.1.99.12</ecNumber>
    </recommendedName>
</protein>
<gene>
    <name evidence="7" type="ORF">G7024_25040</name>
</gene>
<evidence type="ECO:0000256" key="1">
    <source>
        <dbReference type="ARBA" id="ARBA00002284"/>
    </source>
</evidence>
<evidence type="ECO:0000256" key="6">
    <source>
        <dbReference type="ARBA" id="ARBA00022723"/>
    </source>
</evidence>
<dbReference type="Proteomes" id="UP001138621">
    <property type="component" value="Unassembled WGS sequence"/>
</dbReference>
<evidence type="ECO:0000313" key="8">
    <source>
        <dbReference type="Proteomes" id="UP001138621"/>
    </source>
</evidence>